<dbReference type="InterPro" id="IPR014721">
    <property type="entry name" value="Ribsml_uS5_D2-typ_fold_subgr"/>
</dbReference>
<dbReference type="Proteomes" id="UP000718281">
    <property type="component" value="Unassembled WGS sequence"/>
</dbReference>
<keyword evidence="4" id="KW-0479">Metal-binding</keyword>
<accession>A0A934X3G2</accession>
<dbReference type="SUPFAM" id="SSF55060">
    <property type="entry name" value="GHMP Kinase, C-terminal domain"/>
    <property type="match status" value="1"/>
</dbReference>
<comment type="similarity">
    <text evidence="1">Belongs to the GHMP kinase family. GalK subfamily.</text>
</comment>
<dbReference type="PANTHER" id="PTHR10457">
    <property type="entry name" value="MEVALONATE KINASE/GALACTOKINASE"/>
    <property type="match status" value="1"/>
</dbReference>
<dbReference type="InterPro" id="IPR006204">
    <property type="entry name" value="GHMP_kinase_N_dom"/>
</dbReference>
<dbReference type="GO" id="GO:0046872">
    <property type="term" value="F:metal ion binding"/>
    <property type="evidence" value="ECO:0007669"/>
    <property type="project" value="UniProtKB-KW"/>
</dbReference>
<dbReference type="PROSITE" id="PS00106">
    <property type="entry name" value="GALACTOKINASE"/>
    <property type="match status" value="1"/>
</dbReference>
<evidence type="ECO:0000256" key="3">
    <source>
        <dbReference type="ARBA" id="ARBA00022679"/>
    </source>
</evidence>
<evidence type="ECO:0000256" key="10">
    <source>
        <dbReference type="ARBA" id="ARBA00023277"/>
    </source>
</evidence>
<evidence type="ECO:0000256" key="4">
    <source>
        <dbReference type="ARBA" id="ARBA00022723"/>
    </source>
</evidence>
<dbReference type="InterPro" id="IPR000705">
    <property type="entry name" value="Galactokinase"/>
</dbReference>
<dbReference type="InterPro" id="IPR019539">
    <property type="entry name" value="GalKase_N"/>
</dbReference>
<dbReference type="NCBIfam" id="TIGR00131">
    <property type="entry name" value="gal_kin"/>
    <property type="match status" value="1"/>
</dbReference>
<evidence type="ECO:0000313" key="16">
    <source>
        <dbReference type="Proteomes" id="UP000718281"/>
    </source>
</evidence>
<evidence type="ECO:0000256" key="6">
    <source>
        <dbReference type="ARBA" id="ARBA00022777"/>
    </source>
</evidence>
<dbReference type="EMBL" id="JADIXZ010000001">
    <property type="protein sequence ID" value="MBK6299559.1"/>
    <property type="molecule type" value="Genomic_DNA"/>
</dbReference>
<dbReference type="InterPro" id="IPR020568">
    <property type="entry name" value="Ribosomal_Su5_D2-typ_SF"/>
</dbReference>
<dbReference type="InterPro" id="IPR006206">
    <property type="entry name" value="Mevalonate/galactokinase"/>
</dbReference>
<evidence type="ECO:0000256" key="7">
    <source>
        <dbReference type="ARBA" id="ARBA00022840"/>
    </source>
</evidence>
<evidence type="ECO:0000259" key="13">
    <source>
        <dbReference type="Pfam" id="PF08544"/>
    </source>
</evidence>
<dbReference type="EC" id="2.7.1.6" evidence="11"/>
<evidence type="ECO:0000256" key="5">
    <source>
        <dbReference type="ARBA" id="ARBA00022741"/>
    </source>
</evidence>
<evidence type="ECO:0000256" key="11">
    <source>
        <dbReference type="NCBIfam" id="TIGR00131"/>
    </source>
</evidence>
<evidence type="ECO:0000256" key="9">
    <source>
        <dbReference type="ARBA" id="ARBA00023144"/>
    </source>
</evidence>
<dbReference type="Gene3D" id="3.30.230.10">
    <property type="match status" value="1"/>
</dbReference>
<keyword evidence="2" id="KW-0963">Cytoplasm</keyword>
<evidence type="ECO:0000256" key="2">
    <source>
        <dbReference type="ARBA" id="ARBA00022490"/>
    </source>
</evidence>
<keyword evidence="10" id="KW-0119">Carbohydrate metabolism</keyword>
<dbReference type="GO" id="GO:0005524">
    <property type="term" value="F:ATP binding"/>
    <property type="evidence" value="ECO:0007669"/>
    <property type="project" value="UniProtKB-UniRule"/>
</dbReference>
<dbReference type="InterPro" id="IPR036554">
    <property type="entry name" value="GHMP_kinase_C_sf"/>
</dbReference>
<evidence type="ECO:0000259" key="12">
    <source>
        <dbReference type="Pfam" id="PF00288"/>
    </source>
</evidence>
<dbReference type="InterPro" id="IPR013750">
    <property type="entry name" value="GHMP_kinase_C_dom"/>
</dbReference>
<keyword evidence="6" id="KW-0418">Kinase</keyword>
<dbReference type="Pfam" id="PF08544">
    <property type="entry name" value="GHMP_kinases_C"/>
    <property type="match status" value="1"/>
</dbReference>
<keyword evidence="5" id="KW-0547">Nucleotide-binding</keyword>
<dbReference type="PRINTS" id="PR00473">
    <property type="entry name" value="GALCTOKINASE"/>
</dbReference>
<dbReference type="PRINTS" id="PR00959">
    <property type="entry name" value="MEVGALKINASE"/>
</dbReference>
<feature type="domain" description="Galactokinase N-terminal" evidence="14">
    <location>
        <begin position="12"/>
        <end position="59"/>
    </location>
</feature>
<keyword evidence="8" id="KW-0460">Magnesium</keyword>
<dbReference type="PROSITE" id="PS00627">
    <property type="entry name" value="GHMP_KINASES_ATP"/>
    <property type="match status" value="1"/>
</dbReference>
<dbReference type="FunFam" id="3.30.70.890:FF:000001">
    <property type="entry name" value="Galactokinase"/>
    <property type="match status" value="1"/>
</dbReference>
<dbReference type="GO" id="GO:0005829">
    <property type="term" value="C:cytosol"/>
    <property type="evidence" value="ECO:0007669"/>
    <property type="project" value="TreeGrafter"/>
</dbReference>
<dbReference type="GO" id="GO:0004335">
    <property type="term" value="F:galactokinase activity"/>
    <property type="evidence" value="ECO:0007669"/>
    <property type="project" value="UniProtKB-UniRule"/>
</dbReference>
<protein>
    <recommendedName>
        <fullName evidence="11">Galactokinase</fullName>
        <ecNumber evidence="11">2.7.1.6</ecNumber>
    </recommendedName>
</protein>
<keyword evidence="3 15" id="KW-0808">Transferase</keyword>
<dbReference type="AlphaFoldDB" id="A0A934X3G2"/>
<evidence type="ECO:0000313" key="15">
    <source>
        <dbReference type="EMBL" id="MBK6299559.1"/>
    </source>
</evidence>
<evidence type="ECO:0000259" key="14">
    <source>
        <dbReference type="Pfam" id="PF10509"/>
    </source>
</evidence>
<dbReference type="FunFam" id="3.30.230.10:FF:000017">
    <property type="entry name" value="Galactokinase"/>
    <property type="match status" value="1"/>
</dbReference>
<dbReference type="InterPro" id="IPR006203">
    <property type="entry name" value="GHMP_knse_ATP-bd_CS"/>
</dbReference>
<evidence type="ECO:0000256" key="8">
    <source>
        <dbReference type="ARBA" id="ARBA00022842"/>
    </source>
</evidence>
<feature type="domain" description="GHMP kinase N-terminal" evidence="12">
    <location>
        <begin position="96"/>
        <end position="187"/>
    </location>
</feature>
<dbReference type="PANTHER" id="PTHR10457:SF7">
    <property type="entry name" value="GALACTOKINASE-RELATED"/>
    <property type="match status" value="1"/>
</dbReference>
<gene>
    <name evidence="15" type="primary">galK</name>
    <name evidence="15" type="ORF">IPF40_00420</name>
</gene>
<dbReference type="InterPro" id="IPR019741">
    <property type="entry name" value="Galactokinase_CS"/>
</dbReference>
<evidence type="ECO:0000256" key="1">
    <source>
        <dbReference type="ARBA" id="ARBA00006566"/>
    </source>
</evidence>
<keyword evidence="9" id="KW-0299">Galactose metabolism</keyword>
<dbReference type="Gene3D" id="3.30.70.890">
    <property type="entry name" value="GHMP kinase, C-terminal domain"/>
    <property type="match status" value="1"/>
</dbReference>
<dbReference type="PIRSF" id="PIRSF000530">
    <property type="entry name" value="Galactokinase"/>
    <property type="match status" value="1"/>
</dbReference>
<keyword evidence="7" id="KW-0067">ATP-binding</keyword>
<proteinExistence type="inferred from homology"/>
<feature type="domain" description="GHMP kinase C-terminal" evidence="13">
    <location>
        <begin position="289"/>
        <end position="368"/>
    </location>
</feature>
<dbReference type="Pfam" id="PF10509">
    <property type="entry name" value="GalKase_gal_bdg"/>
    <property type="match status" value="1"/>
</dbReference>
<sequence length="391" mass="39953">MAMAPIDRALRLFQQAFGGEPAGVWSAPGRVNLIGEHTDYNGGLALPIALPQRTYAAVRVRPDGVLRVVSDGMPGGPVSVPLAEVGPGSPGGWAAYVAGVFWALRDAGYAVPGADVALASSVPVGAGLSSSAAVECSVGAALSDLADLGLLADLDGRRRLATVCQRAENDIAGAPTGGMDQLASMLGTAGHALLLDCRDGSTQAVPFDLAAHGLALLVVDTRAPHALVDGQYAARRHTCQEAATALGVSSLREVGLPYLADTLARLPDDVTRRRVRHVVTEIDRVGRFADAVEAADWRLAGTLMVASHESLRDDYEVSCQELDLVVETAMAAGAWGARMTGGGFGGCAIALVDAASASSVEAAVLAAFAGAGWSSPVPFLVTPADGAGRDQ</sequence>
<dbReference type="Pfam" id="PF00288">
    <property type="entry name" value="GHMP_kinases_N"/>
    <property type="match status" value="1"/>
</dbReference>
<organism evidence="15 16">
    <name type="scientific">Candidatus Phosphoribacter hodrii</name>
    <dbReference type="NCBI Taxonomy" id="2953743"/>
    <lineage>
        <taxon>Bacteria</taxon>
        <taxon>Bacillati</taxon>
        <taxon>Actinomycetota</taxon>
        <taxon>Actinomycetes</taxon>
        <taxon>Micrococcales</taxon>
        <taxon>Dermatophilaceae</taxon>
        <taxon>Candidatus Phosphoribacter</taxon>
    </lineage>
</organism>
<dbReference type="SUPFAM" id="SSF54211">
    <property type="entry name" value="Ribosomal protein S5 domain 2-like"/>
    <property type="match status" value="1"/>
</dbReference>
<name>A0A934X3G2_9MICO</name>
<dbReference type="GO" id="GO:0006012">
    <property type="term" value="P:galactose metabolic process"/>
    <property type="evidence" value="ECO:0007669"/>
    <property type="project" value="UniProtKB-UniRule"/>
</dbReference>
<reference evidence="15 16" key="1">
    <citation type="submission" date="2020-10" db="EMBL/GenBank/DDBJ databases">
        <title>Connecting structure to function with the recovery of over 1000 high-quality activated sludge metagenome-assembled genomes encoding full-length rRNA genes using long-read sequencing.</title>
        <authorList>
            <person name="Singleton C.M."/>
            <person name="Petriglieri F."/>
            <person name="Kristensen J.M."/>
            <person name="Kirkegaard R.H."/>
            <person name="Michaelsen T.Y."/>
            <person name="Andersen M.H."/>
            <person name="Karst S.M."/>
            <person name="Dueholm M.S."/>
            <person name="Nielsen P.H."/>
            <person name="Albertsen M."/>
        </authorList>
    </citation>
    <scope>NUCLEOTIDE SEQUENCE [LARGE SCALE GENOMIC DNA]</scope>
    <source>
        <strain evidence="15">AalE_18-Q3-R2-46_BAT3C.188</strain>
    </source>
</reference>
<comment type="caution">
    <text evidence="15">The sequence shown here is derived from an EMBL/GenBank/DDBJ whole genome shotgun (WGS) entry which is preliminary data.</text>
</comment>